<evidence type="ECO:0000313" key="1">
    <source>
        <dbReference type="EMBL" id="CBK80778.1"/>
    </source>
</evidence>
<organism evidence="1 2">
    <name type="scientific">Coprococcus catus GD/7</name>
    <dbReference type="NCBI Taxonomy" id="717962"/>
    <lineage>
        <taxon>Bacteria</taxon>
        <taxon>Bacillati</taxon>
        <taxon>Bacillota</taxon>
        <taxon>Clostridia</taxon>
        <taxon>Lachnospirales</taxon>
        <taxon>Lachnospiraceae</taxon>
        <taxon>Coprococcus</taxon>
    </lineage>
</organism>
<dbReference type="KEGG" id="cct:CC1_20590"/>
<accession>D4J8V7</accession>
<proteinExistence type="predicted"/>
<dbReference type="Proteomes" id="UP000008798">
    <property type="component" value="Chromosome"/>
</dbReference>
<name>D4J8V7_9FIRM</name>
<dbReference type="AlphaFoldDB" id="D4J8V7"/>
<evidence type="ECO:0000313" key="2">
    <source>
        <dbReference type="Proteomes" id="UP000008798"/>
    </source>
</evidence>
<dbReference type="EMBL" id="FP929038">
    <property type="protein sequence ID" value="CBK80778.1"/>
    <property type="molecule type" value="Genomic_DNA"/>
</dbReference>
<reference evidence="1 2" key="2">
    <citation type="submission" date="2010-03" db="EMBL/GenBank/DDBJ databases">
        <authorList>
            <person name="Pajon A."/>
        </authorList>
    </citation>
    <scope>NUCLEOTIDE SEQUENCE [LARGE SCALE GENOMIC DNA]</scope>
    <source>
        <strain evidence="1 2">GD/7</strain>
    </source>
</reference>
<dbReference type="STRING" id="717962.CC1_20590"/>
<protein>
    <submittedName>
        <fullName evidence="1">Uncharacterized protein</fullName>
    </submittedName>
</protein>
<sequence>MGTFDISKSKGGRFCCSYFYIYFKTQKIPGYTRDFCKSNKEAALTAN</sequence>
<gene>
    <name evidence="1" type="ORF">CC1_20590</name>
</gene>
<reference evidence="1 2" key="1">
    <citation type="submission" date="2010-03" db="EMBL/GenBank/DDBJ databases">
        <title>The genome sequence of Coprococcus catus GD/7.</title>
        <authorList>
            <consortium name="metaHIT consortium -- http://www.metahit.eu/"/>
            <person name="Pajon A."/>
            <person name="Turner K."/>
            <person name="Parkhill J."/>
            <person name="Duncan S."/>
            <person name="Flint H."/>
        </authorList>
    </citation>
    <scope>NUCLEOTIDE SEQUENCE [LARGE SCALE GENOMIC DNA]</scope>
    <source>
        <strain evidence="1 2">GD/7</strain>
    </source>
</reference>
<dbReference type="HOGENOM" id="CLU_3166849_0_0_9"/>